<name>A0ACB7SY27_HYAAI</name>
<proteinExistence type="predicted"/>
<sequence length="229" mass="24107">MPLAPRHGTAPWEALLGRLVLCAALCVCRGSGSGSGELPPPAEPPVSFPPFRSSARCNASCSAGAAAAAASCASPPARLPFCTHLPMRRLLLDAGSCHADRLDRALRADQLACLVACEFRALLNRFDCLGGYSAKWNCHTCAVSMVCSLSHYAMPPCVTTKTPAAVQPTAWLNEQVAWHGQDARAGGTPAVSCARQRSAPSLLSFSQRRPSARARVWPKRKATAAATEA</sequence>
<accession>A0ACB7SY27</accession>
<evidence type="ECO:0000313" key="2">
    <source>
        <dbReference type="Proteomes" id="UP000821845"/>
    </source>
</evidence>
<organism evidence="1 2">
    <name type="scientific">Hyalomma asiaticum</name>
    <name type="common">Tick</name>
    <dbReference type="NCBI Taxonomy" id="266040"/>
    <lineage>
        <taxon>Eukaryota</taxon>
        <taxon>Metazoa</taxon>
        <taxon>Ecdysozoa</taxon>
        <taxon>Arthropoda</taxon>
        <taxon>Chelicerata</taxon>
        <taxon>Arachnida</taxon>
        <taxon>Acari</taxon>
        <taxon>Parasitiformes</taxon>
        <taxon>Ixodida</taxon>
        <taxon>Ixodoidea</taxon>
        <taxon>Ixodidae</taxon>
        <taxon>Hyalomminae</taxon>
        <taxon>Hyalomma</taxon>
    </lineage>
</organism>
<dbReference type="Proteomes" id="UP000821845">
    <property type="component" value="Chromosome 2"/>
</dbReference>
<comment type="caution">
    <text evidence="1">The sequence shown here is derived from an EMBL/GenBank/DDBJ whole genome shotgun (WGS) entry which is preliminary data.</text>
</comment>
<evidence type="ECO:0000313" key="1">
    <source>
        <dbReference type="EMBL" id="KAH6940142.1"/>
    </source>
</evidence>
<reference evidence="1" key="1">
    <citation type="submission" date="2020-05" db="EMBL/GenBank/DDBJ databases">
        <title>Large-scale comparative analyses of tick genomes elucidate their genetic diversity and vector capacities.</title>
        <authorList>
            <person name="Jia N."/>
            <person name="Wang J."/>
            <person name="Shi W."/>
            <person name="Du L."/>
            <person name="Sun Y."/>
            <person name="Zhan W."/>
            <person name="Jiang J."/>
            <person name="Wang Q."/>
            <person name="Zhang B."/>
            <person name="Ji P."/>
            <person name="Sakyi L.B."/>
            <person name="Cui X."/>
            <person name="Yuan T."/>
            <person name="Jiang B."/>
            <person name="Yang W."/>
            <person name="Lam T.T.-Y."/>
            <person name="Chang Q."/>
            <person name="Ding S."/>
            <person name="Wang X."/>
            <person name="Zhu J."/>
            <person name="Ruan X."/>
            <person name="Zhao L."/>
            <person name="Wei J."/>
            <person name="Que T."/>
            <person name="Du C."/>
            <person name="Cheng J."/>
            <person name="Dai P."/>
            <person name="Han X."/>
            <person name="Huang E."/>
            <person name="Gao Y."/>
            <person name="Liu J."/>
            <person name="Shao H."/>
            <person name="Ye R."/>
            <person name="Li L."/>
            <person name="Wei W."/>
            <person name="Wang X."/>
            <person name="Wang C."/>
            <person name="Yang T."/>
            <person name="Huo Q."/>
            <person name="Li W."/>
            <person name="Guo W."/>
            <person name="Chen H."/>
            <person name="Zhou L."/>
            <person name="Ni X."/>
            <person name="Tian J."/>
            <person name="Zhou Y."/>
            <person name="Sheng Y."/>
            <person name="Liu T."/>
            <person name="Pan Y."/>
            <person name="Xia L."/>
            <person name="Li J."/>
            <person name="Zhao F."/>
            <person name="Cao W."/>
        </authorList>
    </citation>
    <scope>NUCLEOTIDE SEQUENCE</scope>
    <source>
        <strain evidence="1">Hyas-2018</strain>
    </source>
</reference>
<protein>
    <submittedName>
        <fullName evidence="1">Uncharacterized protein</fullName>
    </submittedName>
</protein>
<dbReference type="EMBL" id="CM023482">
    <property type="protein sequence ID" value="KAH6940142.1"/>
    <property type="molecule type" value="Genomic_DNA"/>
</dbReference>
<keyword evidence="2" id="KW-1185">Reference proteome</keyword>
<gene>
    <name evidence="1" type="ORF">HPB50_025886</name>
</gene>